<gene>
    <name evidence="1" type="ORF">CBI30_02355</name>
</gene>
<dbReference type="AlphaFoldDB" id="A0A254Q223"/>
<name>A0A254Q223_9BURK</name>
<evidence type="ECO:0000313" key="1">
    <source>
        <dbReference type="EMBL" id="OWS72614.1"/>
    </source>
</evidence>
<accession>A0A254Q223</accession>
<proteinExistence type="predicted"/>
<sequence>MRIPWVRNGRIVFQLTKDVIKRLGGDMAWWHAALFALRIGKTIRQGRIAGQKNLPQTSLNKGFGAFRKIHQAPYNLILWLYLQKTGRL</sequence>
<comment type="caution">
    <text evidence="1">The sequence shown here is derived from an EMBL/GenBank/DDBJ whole genome shotgun (WGS) entry which is preliminary data.</text>
</comment>
<dbReference type="EMBL" id="NGUO01000002">
    <property type="protein sequence ID" value="OWS72614.1"/>
    <property type="molecule type" value="Genomic_DNA"/>
</dbReference>
<organism evidence="1 2">
    <name type="scientific">Polynucleobacter aenigmaticus</name>
    <dbReference type="NCBI Taxonomy" id="1743164"/>
    <lineage>
        <taxon>Bacteria</taxon>
        <taxon>Pseudomonadati</taxon>
        <taxon>Pseudomonadota</taxon>
        <taxon>Betaproteobacteria</taxon>
        <taxon>Burkholderiales</taxon>
        <taxon>Burkholderiaceae</taxon>
        <taxon>Polynucleobacter</taxon>
    </lineage>
</organism>
<dbReference type="Proteomes" id="UP000198104">
    <property type="component" value="Unassembled WGS sequence"/>
</dbReference>
<reference evidence="1 2" key="1">
    <citation type="submission" date="2017-05" db="EMBL/GenBank/DDBJ databases">
        <title>Polynucleobacter sp. MWH-K35W1 isolated from the permanently anoxic monimolimnion of a meromictic lake.</title>
        <authorList>
            <person name="Hahn M.W."/>
        </authorList>
    </citation>
    <scope>NUCLEOTIDE SEQUENCE [LARGE SCALE GENOMIC DNA]</scope>
    <source>
        <strain evidence="1 2">MWH-K35W1</strain>
    </source>
</reference>
<keyword evidence="2" id="KW-1185">Reference proteome</keyword>
<evidence type="ECO:0000313" key="2">
    <source>
        <dbReference type="Proteomes" id="UP000198104"/>
    </source>
</evidence>
<protein>
    <submittedName>
        <fullName evidence="1">Uncharacterized protein</fullName>
    </submittedName>
</protein>